<sequence length="63" mass="7268">MGDMDRFKDKARELADRAKAELAEKTDAAGAADREAERSRDTGEEQVSENRLERRWEETEGPW</sequence>
<accession>A0AAU8JWQ2</accession>
<name>A0AAU8JWQ2_9ACTN</name>
<gene>
    <name evidence="2" type="ORF">ABWK59_12825</name>
</gene>
<reference evidence="2" key="1">
    <citation type="submission" date="2024-06" db="EMBL/GenBank/DDBJ databases">
        <title>The genome sequences of Kitasatospora sp. strain HUAS MG31.</title>
        <authorList>
            <person name="Mo P."/>
        </authorList>
    </citation>
    <scope>NUCLEOTIDE SEQUENCE</scope>
    <source>
        <strain evidence="2">HUAS MG31</strain>
    </source>
</reference>
<dbReference type="EMBL" id="CP159872">
    <property type="protein sequence ID" value="XCM79741.1"/>
    <property type="molecule type" value="Genomic_DNA"/>
</dbReference>
<dbReference type="KEGG" id="kcm:ABWK59_12825"/>
<feature type="region of interest" description="Disordered" evidence="1">
    <location>
        <begin position="19"/>
        <end position="63"/>
    </location>
</feature>
<dbReference type="AlphaFoldDB" id="A0AAU8JWQ2"/>
<dbReference type="RefSeq" id="WP_354640624.1">
    <property type="nucleotide sequence ID" value="NZ_CP159872.1"/>
</dbReference>
<evidence type="ECO:0000313" key="2">
    <source>
        <dbReference type="EMBL" id="XCM79741.1"/>
    </source>
</evidence>
<proteinExistence type="predicted"/>
<evidence type="ECO:0000256" key="1">
    <source>
        <dbReference type="SAM" id="MobiDB-lite"/>
    </source>
</evidence>
<organism evidence="2">
    <name type="scientific">Kitasatospora camelliae</name>
    <dbReference type="NCBI Taxonomy" id="3156397"/>
    <lineage>
        <taxon>Bacteria</taxon>
        <taxon>Bacillati</taxon>
        <taxon>Actinomycetota</taxon>
        <taxon>Actinomycetes</taxon>
        <taxon>Kitasatosporales</taxon>
        <taxon>Streptomycetaceae</taxon>
        <taxon>Kitasatospora</taxon>
    </lineage>
</organism>
<evidence type="ECO:0008006" key="3">
    <source>
        <dbReference type="Google" id="ProtNLM"/>
    </source>
</evidence>
<protein>
    <recommendedName>
        <fullName evidence="3">CsbD-like protein</fullName>
    </recommendedName>
</protein>